<reference evidence="5" key="1">
    <citation type="submission" date="2017-09" db="EMBL/GenBank/DDBJ databases">
        <title>The Reconstruction of 2,631 Draft Metagenome-Assembled Genomes from the Global Oceans.</title>
        <authorList>
            <person name="Tully B.J."/>
            <person name="Graham E.D."/>
            <person name="Heidelberg J.F."/>
        </authorList>
    </citation>
    <scope>NUCLEOTIDE SEQUENCE [LARGE SCALE GENOMIC DNA]</scope>
</reference>
<gene>
    <name evidence="4" type="ORF">CMN54_02355</name>
</gene>
<dbReference type="PROSITE" id="PS50110">
    <property type="entry name" value="RESPONSE_REGULATORY"/>
    <property type="match status" value="1"/>
</dbReference>
<dbReference type="PANTHER" id="PTHR44591">
    <property type="entry name" value="STRESS RESPONSE REGULATOR PROTEIN 1"/>
    <property type="match status" value="1"/>
</dbReference>
<dbReference type="InterPro" id="IPR001789">
    <property type="entry name" value="Sig_transdc_resp-reg_receiver"/>
</dbReference>
<evidence type="ECO:0000256" key="1">
    <source>
        <dbReference type="ARBA" id="ARBA00022553"/>
    </source>
</evidence>
<dbReference type="PANTHER" id="PTHR44591:SF3">
    <property type="entry name" value="RESPONSE REGULATORY DOMAIN-CONTAINING PROTEIN"/>
    <property type="match status" value="1"/>
</dbReference>
<accession>A0A2D6YGK9</accession>
<comment type="caution">
    <text evidence="4">The sequence shown here is derived from an EMBL/GenBank/DDBJ whole genome shotgun (WGS) entry which is preliminary data.</text>
</comment>
<proteinExistence type="predicted"/>
<dbReference type="SUPFAM" id="SSF52172">
    <property type="entry name" value="CheY-like"/>
    <property type="match status" value="1"/>
</dbReference>
<dbReference type="AlphaFoldDB" id="A0A2D6YGK9"/>
<dbReference type="Proteomes" id="UP000226525">
    <property type="component" value="Unassembled WGS sequence"/>
</dbReference>
<dbReference type="GO" id="GO:0000160">
    <property type="term" value="P:phosphorelay signal transduction system"/>
    <property type="evidence" value="ECO:0007669"/>
    <property type="project" value="InterPro"/>
</dbReference>
<organism evidence="4 5">
    <name type="scientific">SAR324 cluster bacterium</name>
    <dbReference type="NCBI Taxonomy" id="2024889"/>
    <lineage>
        <taxon>Bacteria</taxon>
        <taxon>Deltaproteobacteria</taxon>
        <taxon>SAR324 cluster</taxon>
    </lineage>
</organism>
<dbReference type="SMART" id="SM00448">
    <property type="entry name" value="REC"/>
    <property type="match status" value="1"/>
</dbReference>
<dbReference type="InterPro" id="IPR050595">
    <property type="entry name" value="Bact_response_regulator"/>
</dbReference>
<evidence type="ECO:0000313" key="4">
    <source>
        <dbReference type="EMBL" id="MAH62296.1"/>
    </source>
</evidence>
<evidence type="ECO:0000256" key="2">
    <source>
        <dbReference type="PROSITE-ProRule" id="PRU00169"/>
    </source>
</evidence>
<feature type="modified residue" description="4-aspartylphosphate" evidence="2">
    <location>
        <position position="84"/>
    </location>
</feature>
<evidence type="ECO:0000259" key="3">
    <source>
        <dbReference type="PROSITE" id="PS50110"/>
    </source>
</evidence>
<feature type="domain" description="Response regulatory" evidence="3">
    <location>
        <begin position="2"/>
        <end position="152"/>
    </location>
</feature>
<name>A0A2D6YGK9_9DELT</name>
<dbReference type="Gene3D" id="3.40.50.2300">
    <property type="match status" value="1"/>
</dbReference>
<keyword evidence="1 2" id="KW-0597">Phosphoprotein</keyword>
<dbReference type="EMBL" id="NZEX01000024">
    <property type="protein sequence ID" value="MAH62296.1"/>
    <property type="molecule type" value="Genomic_DNA"/>
</dbReference>
<dbReference type="InterPro" id="IPR011006">
    <property type="entry name" value="CheY-like_superfamily"/>
</dbReference>
<protein>
    <submittedName>
        <fullName evidence="4">Response regulator</fullName>
    </submittedName>
</protein>
<sequence>MRVLVIDDDPNILETCRFILGDEDQSAKQDLQMMASALFDSVEEVKEEMVNNFEVTTVNQGLLALEEASNAINGGKPYQIATIDMRMPPGINGLETAKRLIEIDPSIEIVIVTAYSDTSRMSMAKELGDGRFLLLKKPFDPDELTQIVQFLANRRDKEIHLEN</sequence>
<dbReference type="Pfam" id="PF00072">
    <property type="entry name" value="Response_reg"/>
    <property type="match status" value="1"/>
</dbReference>
<evidence type="ECO:0000313" key="5">
    <source>
        <dbReference type="Proteomes" id="UP000226525"/>
    </source>
</evidence>